<proteinExistence type="predicted"/>
<keyword evidence="3" id="KW-1185">Reference proteome</keyword>
<dbReference type="PROSITE" id="PS51340">
    <property type="entry name" value="MOSC"/>
    <property type="match status" value="1"/>
</dbReference>
<organism evidence="2 3">
    <name type="scientific">Arthrobacter stackebrandtii</name>
    <dbReference type="NCBI Taxonomy" id="272161"/>
    <lineage>
        <taxon>Bacteria</taxon>
        <taxon>Bacillati</taxon>
        <taxon>Actinomycetota</taxon>
        <taxon>Actinomycetes</taxon>
        <taxon>Micrococcales</taxon>
        <taxon>Micrococcaceae</taxon>
        <taxon>Arthrobacter</taxon>
    </lineage>
</organism>
<dbReference type="Proteomes" id="UP000711614">
    <property type="component" value="Unassembled WGS sequence"/>
</dbReference>
<dbReference type="RefSeq" id="WP_209681038.1">
    <property type="nucleotide sequence ID" value="NZ_JAGIOI010000001.1"/>
</dbReference>
<accession>A0ABS4YXV6</accession>
<evidence type="ECO:0000313" key="3">
    <source>
        <dbReference type="Proteomes" id="UP000711614"/>
    </source>
</evidence>
<dbReference type="Pfam" id="PF03473">
    <property type="entry name" value="MOSC"/>
    <property type="match status" value="1"/>
</dbReference>
<gene>
    <name evidence="2" type="ORF">JOF48_002412</name>
</gene>
<dbReference type="EMBL" id="JAGIOI010000001">
    <property type="protein sequence ID" value="MBP2413613.1"/>
    <property type="molecule type" value="Genomic_DNA"/>
</dbReference>
<dbReference type="InterPro" id="IPR011037">
    <property type="entry name" value="Pyrv_Knase-like_insert_dom_sf"/>
</dbReference>
<name>A0ABS4YXV6_9MICC</name>
<evidence type="ECO:0000313" key="2">
    <source>
        <dbReference type="EMBL" id="MBP2413613.1"/>
    </source>
</evidence>
<reference evidence="2 3" key="1">
    <citation type="submission" date="2021-03" db="EMBL/GenBank/DDBJ databases">
        <title>Sequencing the genomes of 1000 actinobacteria strains.</title>
        <authorList>
            <person name="Klenk H.-P."/>
        </authorList>
    </citation>
    <scope>NUCLEOTIDE SEQUENCE [LARGE SCALE GENOMIC DNA]</scope>
    <source>
        <strain evidence="2 3">DSM 16005</strain>
    </source>
</reference>
<dbReference type="PANTHER" id="PTHR36930">
    <property type="entry name" value="METAL-SULFUR CLUSTER BIOSYNTHESIS PROTEINS YUAD-RELATED"/>
    <property type="match status" value="1"/>
</dbReference>
<comment type="caution">
    <text evidence="2">The sequence shown here is derived from an EMBL/GenBank/DDBJ whole genome shotgun (WGS) entry which is preliminary data.</text>
</comment>
<dbReference type="InterPro" id="IPR005302">
    <property type="entry name" value="MoCF_Sase_C"/>
</dbReference>
<sequence length="182" mass="19171">MDSTATVSALHADATHRFSKNTAARIELVAGLGVAGDAHSGATVQHLSRVRADPSQPNLRQVHLMHQELFDWLATRGFTVAPGQLGENVTTTGVDLLGLPRGTMLHLGPEAVVEVTGLRNPCAQIENFQKGLLKELVGRDANGDTIRRAGIMGVVHRGGAVRSGDTVTVVLPDGPHEALQGV</sequence>
<evidence type="ECO:0000259" key="1">
    <source>
        <dbReference type="PROSITE" id="PS51340"/>
    </source>
</evidence>
<feature type="domain" description="MOSC" evidence="1">
    <location>
        <begin position="21"/>
        <end position="170"/>
    </location>
</feature>
<dbReference type="Gene3D" id="2.40.33.20">
    <property type="entry name" value="PK beta-barrel domain-like"/>
    <property type="match status" value="1"/>
</dbReference>
<dbReference type="InterPro" id="IPR052716">
    <property type="entry name" value="MOSC_domain"/>
</dbReference>
<dbReference type="PANTHER" id="PTHR36930:SF1">
    <property type="entry name" value="MOSC DOMAIN-CONTAINING PROTEIN"/>
    <property type="match status" value="1"/>
</dbReference>
<dbReference type="SUPFAM" id="SSF50800">
    <property type="entry name" value="PK beta-barrel domain-like"/>
    <property type="match status" value="1"/>
</dbReference>
<protein>
    <submittedName>
        <fullName evidence="2">MOSC domain-containing protein YiiM</fullName>
    </submittedName>
</protein>